<organism evidence="3 4">
    <name type="scientific">Caulobacter segnis</name>
    <dbReference type="NCBI Taxonomy" id="88688"/>
    <lineage>
        <taxon>Bacteria</taxon>
        <taxon>Pseudomonadati</taxon>
        <taxon>Pseudomonadota</taxon>
        <taxon>Alphaproteobacteria</taxon>
        <taxon>Caulobacterales</taxon>
        <taxon>Caulobacteraceae</taxon>
        <taxon>Caulobacter</taxon>
    </lineage>
</organism>
<evidence type="ECO:0000313" key="4">
    <source>
        <dbReference type="Proteomes" id="UP000240527"/>
    </source>
</evidence>
<dbReference type="EMBL" id="CP027850">
    <property type="protein sequence ID" value="AVQ02538.1"/>
    <property type="molecule type" value="Genomic_DNA"/>
</dbReference>
<evidence type="ECO:0000313" key="3">
    <source>
        <dbReference type="EMBL" id="AVQ02538.1"/>
    </source>
</evidence>
<accession>A0ABM6TH91</accession>
<dbReference type="InterPro" id="IPR027372">
    <property type="entry name" value="Phytase-like_dom"/>
</dbReference>
<feature type="domain" description="Phytase-like" evidence="2">
    <location>
        <begin position="31"/>
        <end position="336"/>
    </location>
</feature>
<sequence length="350" mass="38076">MNLGAVLGLALALKLIGTIDLPNGLNVDGAPFGGVSGADYDPRTGDWLMISDDRSDKAPARFFVGRLDYDARAVRGLRLTRQVPLRRPDGSTFPATQSASGERADAEALRIDPRTGELVWSSEGDEARGFDPSLRRMNRDGRWAGDLSAPSAFRFDPTKASGARPNLTFEGVSFSPGGRWMWLAMEAPLIEDGAVSTVARGGVTRISRLDRAGRLQAQYAYRLDPIQAAPARRGDNGVSDILALDARRLLVLERSGVEVAEGRFAYHCRLYLVDVATGENVVGRRDLVEEPVRVLAKRLIVNFDRLPGGAANFEAMAWGPFIGGKRTLALFADDNFAAEEPRRIVVLIAR</sequence>
<name>A0ABM6TH91_9CAUL</name>
<dbReference type="Proteomes" id="UP000240527">
    <property type="component" value="Chromosome"/>
</dbReference>
<keyword evidence="4" id="KW-1185">Reference proteome</keyword>
<dbReference type="InterPro" id="IPR011044">
    <property type="entry name" value="Quino_amine_DH_bsu"/>
</dbReference>
<evidence type="ECO:0000259" key="2">
    <source>
        <dbReference type="Pfam" id="PF13449"/>
    </source>
</evidence>
<evidence type="ECO:0000256" key="1">
    <source>
        <dbReference type="SAM" id="MobiDB-lite"/>
    </source>
</evidence>
<dbReference type="Pfam" id="PF13449">
    <property type="entry name" value="Phytase-like"/>
    <property type="match status" value="1"/>
</dbReference>
<dbReference type="SUPFAM" id="SSF50969">
    <property type="entry name" value="YVTN repeat-like/Quinoprotein amine dehydrogenase"/>
    <property type="match status" value="1"/>
</dbReference>
<dbReference type="RefSeq" id="WP_013079490.1">
    <property type="nucleotide sequence ID" value="NZ_CP027850.1"/>
</dbReference>
<reference evidence="3 4" key="1">
    <citation type="journal article" date="2015" name="Biotechnol. Bioeng.">
        <title>Genome sequence and phenotypic characterization of Caulobacter segnis.</title>
        <authorList>
            <person name="Patel S."/>
            <person name="Fletcher B."/>
            <person name="Scott D.C."/>
            <person name="Ely B."/>
        </authorList>
    </citation>
    <scope>NUCLEOTIDE SEQUENCE [LARGE SCALE GENOMIC DNA]</scope>
    <source>
        <strain evidence="3 4">TK0059</strain>
    </source>
</reference>
<gene>
    <name evidence="3" type="ORF">B7G68_12195</name>
</gene>
<feature type="region of interest" description="Disordered" evidence="1">
    <location>
        <begin position="85"/>
        <end position="106"/>
    </location>
</feature>
<proteinExistence type="predicted"/>
<protein>
    <submittedName>
        <fullName evidence="3">Esterase-like activity of phytase family protein</fullName>
    </submittedName>
</protein>